<organism evidence="2 3">
    <name type="scientific">Diploscapter pachys</name>
    <dbReference type="NCBI Taxonomy" id="2018661"/>
    <lineage>
        <taxon>Eukaryota</taxon>
        <taxon>Metazoa</taxon>
        <taxon>Ecdysozoa</taxon>
        <taxon>Nematoda</taxon>
        <taxon>Chromadorea</taxon>
        <taxon>Rhabditida</taxon>
        <taxon>Rhabditina</taxon>
        <taxon>Rhabditomorpha</taxon>
        <taxon>Rhabditoidea</taxon>
        <taxon>Rhabditidae</taxon>
        <taxon>Diploscapter</taxon>
    </lineage>
</organism>
<feature type="region of interest" description="Disordered" evidence="1">
    <location>
        <begin position="115"/>
        <end position="145"/>
    </location>
</feature>
<proteinExistence type="predicted"/>
<name>A0A2A2K7P5_9BILA</name>
<feature type="compositionally biased region" description="Basic and acidic residues" evidence="1">
    <location>
        <begin position="119"/>
        <end position="145"/>
    </location>
</feature>
<gene>
    <name evidence="2" type="ORF">WR25_01120</name>
</gene>
<dbReference type="Proteomes" id="UP000218231">
    <property type="component" value="Unassembled WGS sequence"/>
</dbReference>
<evidence type="ECO:0000313" key="2">
    <source>
        <dbReference type="EMBL" id="PAV69944.1"/>
    </source>
</evidence>
<dbReference type="EMBL" id="LIAE01009389">
    <property type="protein sequence ID" value="PAV69944.1"/>
    <property type="molecule type" value="Genomic_DNA"/>
</dbReference>
<protein>
    <submittedName>
        <fullName evidence="2">Uncharacterized protein</fullName>
    </submittedName>
</protein>
<comment type="caution">
    <text evidence="2">The sequence shown here is derived from an EMBL/GenBank/DDBJ whole genome shotgun (WGS) entry which is preliminary data.</text>
</comment>
<evidence type="ECO:0000313" key="3">
    <source>
        <dbReference type="Proteomes" id="UP000218231"/>
    </source>
</evidence>
<accession>A0A2A2K7P5</accession>
<keyword evidence="3" id="KW-1185">Reference proteome</keyword>
<sequence length="276" mass="31587">MVYSSPPPSERYSSTRLLMRVSRVRVEERFHPRPITRVGNAQRHVRRPDTGGLRRNLFVDRAALCQRVGDLAECGLHRLLIGRHRRLLRRAGIIDIAPQPSAIEQRQRYRRRAGIGEAAPREESAQRGADRPQRRGQGDAREQSRSRRAYIGILCDQLMLGLQHVGPTQQDLGRQARGQHLQRGIAVAQPLRQQHGDVVARALIAGFRLPRFQFGGDTDAELGPRQLQRLLERLQRLLRDAQLVLIRPQGRPGRRDLGDQTDPRGALRLFRREILF</sequence>
<dbReference type="AlphaFoldDB" id="A0A2A2K7P5"/>
<reference evidence="2 3" key="1">
    <citation type="journal article" date="2017" name="Curr. Biol.">
        <title>Genome architecture and evolution of a unichromosomal asexual nematode.</title>
        <authorList>
            <person name="Fradin H."/>
            <person name="Zegar C."/>
            <person name="Gutwein M."/>
            <person name="Lucas J."/>
            <person name="Kovtun M."/>
            <person name="Corcoran D."/>
            <person name="Baugh L.R."/>
            <person name="Kiontke K."/>
            <person name="Gunsalus K."/>
            <person name="Fitch D.H."/>
            <person name="Piano F."/>
        </authorList>
    </citation>
    <scope>NUCLEOTIDE SEQUENCE [LARGE SCALE GENOMIC DNA]</scope>
    <source>
        <strain evidence="2">PF1309</strain>
    </source>
</reference>
<evidence type="ECO:0000256" key="1">
    <source>
        <dbReference type="SAM" id="MobiDB-lite"/>
    </source>
</evidence>